<dbReference type="EMBL" id="BMAO01021243">
    <property type="protein sequence ID" value="GFQ73053.1"/>
    <property type="molecule type" value="Genomic_DNA"/>
</dbReference>
<protein>
    <submittedName>
        <fullName evidence="1">Uncharacterized protein</fullName>
    </submittedName>
</protein>
<comment type="caution">
    <text evidence="1">The sequence shown here is derived from an EMBL/GenBank/DDBJ whole genome shotgun (WGS) entry which is preliminary data.</text>
</comment>
<dbReference type="OrthoDB" id="6436235at2759"/>
<evidence type="ECO:0000313" key="2">
    <source>
        <dbReference type="Proteomes" id="UP000887116"/>
    </source>
</evidence>
<dbReference type="Proteomes" id="UP000887116">
    <property type="component" value="Unassembled WGS sequence"/>
</dbReference>
<organism evidence="1 2">
    <name type="scientific">Trichonephila clavata</name>
    <name type="common">Joro spider</name>
    <name type="synonym">Nephila clavata</name>
    <dbReference type="NCBI Taxonomy" id="2740835"/>
    <lineage>
        <taxon>Eukaryota</taxon>
        <taxon>Metazoa</taxon>
        <taxon>Ecdysozoa</taxon>
        <taxon>Arthropoda</taxon>
        <taxon>Chelicerata</taxon>
        <taxon>Arachnida</taxon>
        <taxon>Araneae</taxon>
        <taxon>Araneomorphae</taxon>
        <taxon>Entelegynae</taxon>
        <taxon>Araneoidea</taxon>
        <taxon>Nephilidae</taxon>
        <taxon>Trichonephila</taxon>
    </lineage>
</organism>
<reference evidence="1" key="1">
    <citation type="submission" date="2020-07" db="EMBL/GenBank/DDBJ databases">
        <title>Multicomponent nature underlies the extraordinary mechanical properties of spider dragline silk.</title>
        <authorList>
            <person name="Kono N."/>
            <person name="Nakamura H."/>
            <person name="Mori M."/>
            <person name="Yoshida Y."/>
            <person name="Ohtoshi R."/>
            <person name="Malay A.D."/>
            <person name="Moran D.A.P."/>
            <person name="Tomita M."/>
            <person name="Numata K."/>
            <person name="Arakawa K."/>
        </authorList>
    </citation>
    <scope>NUCLEOTIDE SEQUENCE</scope>
</reference>
<keyword evidence="2" id="KW-1185">Reference proteome</keyword>
<dbReference type="AlphaFoldDB" id="A0A8X6KIN0"/>
<proteinExistence type="predicted"/>
<gene>
    <name evidence="1" type="ORF">TNCT_147241</name>
</gene>
<accession>A0A8X6KIN0</accession>
<sequence length="178" mass="20669">MLIDAKSDSWKKFLLTIDAPNVWKKAYTYGVKREFMNKIEITGIELPTREKNTSLDETKVLLTCDYFPTRTGNLNLASEWSKCFKLDFNPDKTIVTRMAIEKRNVYCDAFQQYLDGTPLTTGKQMKYFGFLIYTKFSWKQHLSNISEKCDKLQRELNPISYVTPNCSLSSQDSTNNLP</sequence>
<name>A0A8X6KIN0_TRICU</name>
<evidence type="ECO:0000313" key="1">
    <source>
        <dbReference type="EMBL" id="GFQ73053.1"/>
    </source>
</evidence>